<name>A0A918HE39_9ACTN</name>
<gene>
    <name evidence="5" type="ORF">GCM10014713_55210</name>
</gene>
<proteinExistence type="predicted"/>
<keyword evidence="6" id="KW-1185">Reference proteome</keyword>
<dbReference type="EMBL" id="BMQQ01000027">
    <property type="protein sequence ID" value="GGT54396.1"/>
    <property type="molecule type" value="Genomic_DNA"/>
</dbReference>
<dbReference type="GO" id="GO:0015074">
    <property type="term" value="P:DNA integration"/>
    <property type="evidence" value="ECO:0007669"/>
    <property type="project" value="UniProtKB-KW"/>
</dbReference>
<dbReference type="RefSeq" id="WP_189204269.1">
    <property type="nucleotide sequence ID" value="NZ_BMQQ01000027.1"/>
</dbReference>
<dbReference type="InterPro" id="IPR010998">
    <property type="entry name" value="Integrase_recombinase_N"/>
</dbReference>
<dbReference type="Gene3D" id="1.10.443.10">
    <property type="entry name" value="Intergrase catalytic core"/>
    <property type="match status" value="1"/>
</dbReference>
<dbReference type="PROSITE" id="PS51898">
    <property type="entry name" value="TYR_RECOMBINASE"/>
    <property type="match status" value="1"/>
</dbReference>
<evidence type="ECO:0000313" key="6">
    <source>
        <dbReference type="Proteomes" id="UP000619486"/>
    </source>
</evidence>
<keyword evidence="2" id="KW-0238">DNA-binding</keyword>
<dbReference type="GO" id="GO:0003677">
    <property type="term" value="F:DNA binding"/>
    <property type="evidence" value="ECO:0007669"/>
    <property type="project" value="UniProtKB-KW"/>
</dbReference>
<sequence>MAEKKKKGTRRANGETAIYFGADGRWHARVPMGYKDNGEPYRRHITRPTRDELVDEVKRLEKQRDAGSARQPGKPWTVEKWLWHWVENIAMPTVSENTYDGYEVAVRVHLVPGVGKHRLDRLQPEHLESLYRRMQANGERKAGTAHQAHRTARTALGEAVRRGYVAKNAAALAKPPRMEEDESEVEPYSVEEVQRLLLEANKRRNSARWMLALALGLRQGETLGLRWSDVDLANEYLKLRRNRLRPRYKHGCPEASPCGRAKAGYCPDKVQVRRETKNTKSRAGRRAVPLPGPLVAMLRAHAKTQERERKTAGDLWTESDYVFTKLLGGPLSPNTDYHDWKRLLEDAKVRDGRLHDARHTAATVLMLLGVPARVIDQIMGWEPGTSDSMRARYLHVPDAMLKDVAKKIADAIWGPPETPSVDKNQDNGD</sequence>
<dbReference type="Pfam" id="PF00589">
    <property type="entry name" value="Phage_integrase"/>
    <property type="match status" value="1"/>
</dbReference>
<dbReference type="SUPFAM" id="SSF56349">
    <property type="entry name" value="DNA breaking-rejoining enzymes"/>
    <property type="match status" value="1"/>
</dbReference>
<accession>A0A918HE39</accession>
<reference evidence="5" key="1">
    <citation type="journal article" date="2014" name="Int. J. Syst. Evol. Microbiol.">
        <title>Complete genome sequence of Corynebacterium casei LMG S-19264T (=DSM 44701T), isolated from a smear-ripened cheese.</title>
        <authorList>
            <consortium name="US DOE Joint Genome Institute (JGI-PGF)"/>
            <person name="Walter F."/>
            <person name="Albersmeier A."/>
            <person name="Kalinowski J."/>
            <person name="Ruckert C."/>
        </authorList>
    </citation>
    <scope>NUCLEOTIDE SEQUENCE</scope>
    <source>
        <strain evidence="5">JCM 3172</strain>
    </source>
</reference>
<dbReference type="InterPro" id="IPR004107">
    <property type="entry name" value="Integrase_SAM-like_N"/>
</dbReference>
<evidence type="ECO:0000256" key="2">
    <source>
        <dbReference type="ARBA" id="ARBA00023125"/>
    </source>
</evidence>
<dbReference type="InterPro" id="IPR013762">
    <property type="entry name" value="Integrase-like_cat_sf"/>
</dbReference>
<dbReference type="PANTHER" id="PTHR30349:SF91">
    <property type="entry name" value="INTA PROTEIN"/>
    <property type="match status" value="1"/>
</dbReference>
<evidence type="ECO:0000256" key="3">
    <source>
        <dbReference type="ARBA" id="ARBA00023172"/>
    </source>
</evidence>
<evidence type="ECO:0000313" key="5">
    <source>
        <dbReference type="EMBL" id="GGT54396.1"/>
    </source>
</evidence>
<reference evidence="5" key="2">
    <citation type="submission" date="2020-09" db="EMBL/GenBank/DDBJ databases">
        <authorList>
            <person name="Sun Q."/>
            <person name="Ohkuma M."/>
        </authorList>
    </citation>
    <scope>NUCLEOTIDE SEQUENCE</scope>
    <source>
        <strain evidence="5">JCM 3172</strain>
    </source>
</reference>
<evidence type="ECO:0000256" key="1">
    <source>
        <dbReference type="ARBA" id="ARBA00022908"/>
    </source>
</evidence>
<dbReference type="PANTHER" id="PTHR30349">
    <property type="entry name" value="PHAGE INTEGRASE-RELATED"/>
    <property type="match status" value="1"/>
</dbReference>
<dbReference type="InterPro" id="IPR011010">
    <property type="entry name" value="DNA_brk_join_enz"/>
</dbReference>
<organism evidence="5 6">
    <name type="scientific">Streptomyces purpureus</name>
    <dbReference type="NCBI Taxonomy" id="1951"/>
    <lineage>
        <taxon>Bacteria</taxon>
        <taxon>Bacillati</taxon>
        <taxon>Actinomycetota</taxon>
        <taxon>Actinomycetes</taxon>
        <taxon>Kitasatosporales</taxon>
        <taxon>Streptomycetaceae</taxon>
        <taxon>Streptomyces</taxon>
    </lineage>
</organism>
<evidence type="ECO:0000259" key="4">
    <source>
        <dbReference type="PROSITE" id="PS51898"/>
    </source>
</evidence>
<keyword evidence="3" id="KW-0233">DNA recombination</keyword>
<dbReference type="InterPro" id="IPR002104">
    <property type="entry name" value="Integrase_catalytic"/>
</dbReference>
<dbReference type="Gene3D" id="1.10.150.130">
    <property type="match status" value="1"/>
</dbReference>
<dbReference type="Pfam" id="PF14659">
    <property type="entry name" value="Phage_int_SAM_3"/>
    <property type="match status" value="1"/>
</dbReference>
<dbReference type="Proteomes" id="UP000619486">
    <property type="component" value="Unassembled WGS sequence"/>
</dbReference>
<dbReference type="InterPro" id="IPR050090">
    <property type="entry name" value="Tyrosine_recombinase_XerCD"/>
</dbReference>
<keyword evidence="1" id="KW-0229">DNA integration</keyword>
<comment type="caution">
    <text evidence="5">The sequence shown here is derived from an EMBL/GenBank/DDBJ whole genome shotgun (WGS) entry which is preliminary data.</text>
</comment>
<protein>
    <submittedName>
        <fullName evidence="5">Site-specific integrase</fullName>
    </submittedName>
</protein>
<feature type="domain" description="Tyr recombinase" evidence="4">
    <location>
        <begin position="183"/>
        <end position="406"/>
    </location>
</feature>
<dbReference type="AlphaFoldDB" id="A0A918HE39"/>
<dbReference type="CDD" id="cd01189">
    <property type="entry name" value="INT_ICEBs1_C_like"/>
    <property type="match status" value="1"/>
</dbReference>
<dbReference type="GO" id="GO:0006310">
    <property type="term" value="P:DNA recombination"/>
    <property type="evidence" value="ECO:0007669"/>
    <property type="project" value="UniProtKB-KW"/>
</dbReference>